<dbReference type="AlphaFoldDB" id="A0A2P8IHI5"/>
<comment type="caution">
    <text evidence="1">The sequence shown here is derived from an EMBL/GenBank/DDBJ whole genome shotgun (WGS) entry which is preliminary data.</text>
</comment>
<proteinExistence type="predicted"/>
<reference evidence="1 2" key="1">
    <citation type="submission" date="2018-03" db="EMBL/GenBank/DDBJ databases">
        <title>Genomic Encyclopedia of Type Strains, Phase III (KMG-III): the genomes of soil and plant-associated and newly described type strains.</title>
        <authorList>
            <person name="Whitman W."/>
        </authorList>
    </citation>
    <scope>NUCLEOTIDE SEQUENCE [LARGE SCALE GENOMIC DNA]</scope>
    <source>
        <strain evidence="1 2">CGMCC 4.7097</strain>
    </source>
</reference>
<evidence type="ECO:0000313" key="2">
    <source>
        <dbReference type="Proteomes" id="UP000241118"/>
    </source>
</evidence>
<organism evidence="1 2">
    <name type="scientific">Saccharothrix carnea</name>
    <dbReference type="NCBI Taxonomy" id="1280637"/>
    <lineage>
        <taxon>Bacteria</taxon>
        <taxon>Bacillati</taxon>
        <taxon>Actinomycetota</taxon>
        <taxon>Actinomycetes</taxon>
        <taxon>Pseudonocardiales</taxon>
        <taxon>Pseudonocardiaceae</taxon>
        <taxon>Saccharothrix</taxon>
    </lineage>
</organism>
<evidence type="ECO:0000313" key="1">
    <source>
        <dbReference type="EMBL" id="PSL57904.1"/>
    </source>
</evidence>
<accession>A0A2P8IHI5</accession>
<dbReference type="Pfam" id="PF06224">
    <property type="entry name" value="AlkZ-like"/>
    <property type="match status" value="1"/>
</dbReference>
<keyword evidence="2" id="KW-1185">Reference proteome</keyword>
<dbReference type="OrthoDB" id="9148135at2"/>
<dbReference type="PANTHER" id="PTHR38479:SF2">
    <property type="entry name" value="WINGED HELIX DNA-BINDING DOMAIN-CONTAINING PROTEIN"/>
    <property type="match status" value="1"/>
</dbReference>
<name>A0A2P8IHI5_SACCR</name>
<keyword evidence="1" id="KW-0238">DNA-binding</keyword>
<dbReference type="PANTHER" id="PTHR38479">
    <property type="entry name" value="LMO0824 PROTEIN"/>
    <property type="match status" value="1"/>
</dbReference>
<dbReference type="GO" id="GO:0003677">
    <property type="term" value="F:DNA binding"/>
    <property type="evidence" value="ECO:0007669"/>
    <property type="project" value="UniProtKB-KW"/>
</dbReference>
<protein>
    <submittedName>
        <fullName evidence="1">Winged helix DNA-binding protein</fullName>
    </submittedName>
</protein>
<sequence>MSVTWRQVAAWRTRRHGLDVRRPAGEALEVVSRLCGLHAQLMSSAGATLRARVDGLPDDAVEQALWTDRALVKTWSMRGTLHLLPAAEYPLWQAGFATYRHYRPTGCGRGTSKVCARRNRCGPRDCCPRSTSTSSRQHATPPTFSMVGRPKWCTDRRDGCPRYSW</sequence>
<dbReference type="Proteomes" id="UP000241118">
    <property type="component" value="Unassembled WGS sequence"/>
</dbReference>
<gene>
    <name evidence="1" type="ORF">B0I31_101118</name>
</gene>
<dbReference type="InterPro" id="IPR009351">
    <property type="entry name" value="AlkZ-like"/>
</dbReference>
<dbReference type="EMBL" id="PYAX01000001">
    <property type="protein sequence ID" value="PSL57904.1"/>
    <property type="molecule type" value="Genomic_DNA"/>
</dbReference>